<feature type="transmembrane region" description="Helical" evidence="7">
    <location>
        <begin position="124"/>
        <end position="144"/>
    </location>
</feature>
<keyword evidence="4" id="KW-0378">Hydrolase</keyword>
<dbReference type="EMBL" id="LT796768">
    <property type="protein sequence ID" value="SKB06957.1"/>
    <property type="molecule type" value="Genomic_DNA"/>
</dbReference>
<evidence type="ECO:0000256" key="3">
    <source>
        <dbReference type="ARBA" id="ARBA00022692"/>
    </source>
</evidence>
<evidence type="ECO:0000256" key="5">
    <source>
        <dbReference type="ARBA" id="ARBA00022989"/>
    </source>
</evidence>
<dbReference type="AlphaFoldDB" id="A0A1T4YYS4"/>
<proteinExistence type="inferred from homology"/>
<accession>A0A1T4YYS4</accession>
<feature type="transmembrane region" description="Helical" evidence="7">
    <location>
        <begin position="231"/>
        <end position="247"/>
    </location>
</feature>
<evidence type="ECO:0000256" key="2">
    <source>
        <dbReference type="ARBA" id="ARBA00009045"/>
    </source>
</evidence>
<sequence length="287" mass="31281">MTEQGAGQTCYRHPGRPAFIQCQRCSRYICPEDMREASVGFQCPECVQKGQAAVRQPRTLAGGAISTNAAAITMAIIAINVVAQVVVVATGGVRNPSNSEFFRWGWLSGIEVADGQYWRLLTAAFLHGGWLHLAFNMYALYLFGPFVEQTLGRVRYVITYLTLAIGSSVLVYLLEDPLTPTIGASGAVFGLFGLALVFLTRTRQNITGMVILLAINGFISLQEGISWQGHLGGFVTGVLLGLMFAYAPRERRTLIQVVTFVALWAVFAAAVVWRTDEIMGALAPWLP</sequence>
<dbReference type="GO" id="GO:0006508">
    <property type="term" value="P:proteolysis"/>
    <property type="evidence" value="ECO:0007669"/>
    <property type="project" value="UniProtKB-KW"/>
</dbReference>
<keyword evidence="5 7" id="KW-1133">Transmembrane helix</keyword>
<protein>
    <submittedName>
        <fullName evidence="9">Membrane associated serine protease, rhomboid family</fullName>
    </submittedName>
</protein>
<organism evidence="9 10">
    <name type="scientific">Aeromicrobium choanae</name>
    <dbReference type="NCBI Taxonomy" id="1736691"/>
    <lineage>
        <taxon>Bacteria</taxon>
        <taxon>Bacillati</taxon>
        <taxon>Actinomycetota</taxon>
        <taxon>Actinomycetes</taxon>
        <taxon>Propionibacteriales</taxon>
        <taxon>Nocardioidaceae</taxon>
        <taxon>Aeromicrobium</taxon>
    </lineage>
</organism>
<evidence type="ECO:0000256" key="7">
    <source>
        <dbReference type="SAM" id="Phobius"/>
    </source>
</evidence>
<dbReference type="InterPro" id="IPR050925">
    <property type="entry name" value="Rhomboid_protease_S54"/>
</dbReference>
<dbReference type="GO" id="GO:0004252">
    <property type="term" value="F:serine-type endopeptidase activity"/>
    <property type="evidence" value="ECO:0007669"/>
    <property type="project" value="InterPro"/>
</dbReference>
<dbReference type="RefSeq" id="WP_078699588.1">
    <property type="nucleotide sequence ID" value="NZ_LT796768.1"/>
</dbReference>
<reference evidence="10" key="1">
    <citation type="submission" date="2017-02" db="EMBL/GenBank/DDBJ databases">
        <authorList>
            <person name="Varghese N."/>
            <person name="Submissions S."/>
        </authorList>
    </citation>
    <scope>NUCLEOTIDE SEQUENCE [LARGE SCALE GENOMIC DNA]</scope>
    <source>
        <strain evidence="10">9H-4</strain>
    </source>
</reference>
<evidence type="ECO:0000256" key="1">
    <source>
        <dbReference type="ARBA" id="ARBA00004141"/>
    </source>
</evidence>
<dbReference type="PANTHER" id="PTHR43731:SF14">
    <property type="entry name" value="PRESENILIN-ASSOCIATED RHOMBOID-LIKE PROTEIN, MITOCHONDRIAL"/>
    <property type="match status" value="1"/>
</dbReference>
<comment type="similarity">
    <text evidence="2">Belongs to the peptidase S54 family.</text>
</comment>
<feature type="transmembrane region" description="Helical" evidence="7">
    <location>
        <begin position="180"/>
        <end position="199"/>
    </location>
</feature>
<feature type="transmembrane region" description="Helical" evidence="7">
    <location>
        <begin position="156"/>
        <end position="174"/>
    </location>
</feature>
<keyword evidence="6 7" id="KW-0472">Membrane</keyword>
<feature type="transmembrane region" description="Helical" evidence="7">
    <location>
        <begin position="65"/>
        <end position="89"/>
    </location>
</feature>
<evidence type="ECO:0000256" key="4">
    <source>
        <dbReference type="ARBA" id="ARBA00022801"/>
    </source>
</evidence>
<dbReference type="SUPFAM" id="SSF144091">
    <property type="entry name" value="Rhomboid-like"/>
    <property type="match status" value="1"/>
</dbReference>
<evidence type="ECO:0000313" key="9">
    <source>
        <dbReference type="EMBL" id="SKB06957.1"/>
    </source>
</evidence>
<dbReference type="GO" id="GO:0016020">
    <property type="term" value="C:membrane"/>
    <property type="evidence" value="ECO:0007669"/>
    <property type="project" value="UniProtKB-SubCell"/>
</dbReference>
<feature type="transmembrane region" description="Helical" evidence="7">
    <location>
        <begin position="206"/>
        <end position="225"/>
    </location>
</feature>
<feature type="domain" description="Peptidase S54 rhomboid" evidence="8">
    <location>
        <begin position="115"/>
        <end position="245"/>
    </location>
</feature>
<keyword evidence="3 7" id="KW-0812">Transmembrane</keyword>
<dbReference type="STRING" id="1736691.SAMN06295964_1513"/>
<dbReference type="Pfam" id="PF01694">
    <property type="entry name" value="Rhomboid"/>
    <property type="match status" value="1"/>
</dbReference>
<dbReference type="Gene3D" id="1.20.1540.10">
    <property type="entry name" value="Rhomboid-like"/>
    <property type="match status" value="1"/>
</dbReference>
<dbReference type="InterPro" id="IPR022764">
    <property type="entry name" value="Peptidase_S54_rhomboid_dom"/>
</dbReference>
<keyword evidence="9" id="KW-0645">Protease</keyword>
<evidence type="ECO:0000256" key="6">
    <source>
        <dbReference type="ARBA" id="ARBA00023136"/>
    </source>
</evidence>
<dbReference type="InterPro" id="IPR035952">
    <property type="entry name" value="Rhomboid-like_sf"/>
</dbReference>
<name>A0A1T4YYS4_9ACTN</name>
<gene>
    <name evidence="9" type="ORF">SAMN06295964_1513</name>
</gene>
<feature type="transmembrane region" description="Helical" evidence="7">
    <location>
        <begin position="254"/>
        <end position="273"/>
    </location>
</feature>
<keyword evidence="10" id="KW-1185">Reference proteome</keyword>
<evidence type="ECO:0000259" key="8">
    <source>
        <dbReference type="Pfam" id="PF01694"/>
    </source>
</evidence>
<dbReference type="PANTHER" id="PTHR43731">
    <property type="entry name" value="RHOMBOID PROTEASE"/>
    <property type="match status" value="1"/>
</dbReference>
<evidence type="ECO:0000313" key="10">
    <source>
        <dbReference type="Proteomes" id="UP000191040"/>
    </source>
</evidence>
<dbReference type="Proteomes" id="UP000191040">
    <property type="component" value="Chromosome I"/>
</dbReference>
<comment type="subcellular location">
    <subcellularLocation>
        <location evidence="1">Membrane</location>
        <topology evidence="1">Multi-pass membrane protein</topology>
    </subcellularLocation>
</comment>